<dbReference type="RefSeq" id="WP_310420457.1">
    <property type="nucleotide sequence ID" value="NZ_JAVDYC010000001.1"/>
</dbReference>
<dbReference type="Proteomes" id="UP001183629">
    <property type="component" value="Unassembled WGS sequence"/>
</dbReference>
<keyword evidence="2" id="KW-1185">Reference proteome</keyword>
<dbReference type="EMBL" id="JAVDYC010000001">
    <property type="protein sequence ID" value="MDR7325604.1"/>
    <property type="molecule type" value="Genomic_DNA"/>
</dbReference>
<evidence type="ECO:0000313" key="1">
    <source>
        <dbReference type="EMBL" id="MDR7325604.1"/>
    </source>
</evidence>
<evidence type="ECO:0000313" key="2">
    <source>
        <dbReference type="Proteomes" id="UP001183629"/>
    </source>
</evidence>
<comment type="caution">
    <text evidence="1">The sequence shown here is derived from an EMBL/GenBank/DDBJ whole genome shotgun (WGS) entry which is preliminary data.</text>
</comment>
<accession>A0AAE4CY98</accession>
<sequence>MKQALKDARLAGWHLRETAGHGYGRAFCRRVERGGAVCKIIIDTTPRNPEARAKDLVRAIRDCPHHFADLTVDLSYADNLLSGADRLLDAAEYFLDAEEARSIAGDAWQRAQELLDTAAGNADEVARVMATAQEFDDEARHLTEKGWIRGAESGIPDGAPHTYVAGAEQRTDEATSLVAEAIDHEDPIVGTLRERLSDTRTRIADVRLRLGHGTP</sequence>
<name>A0AAE4CY98_9ACTN</name>
<reference evidence="1 2" key="1">
    <citation type="submission" date="2023-07" db="EMBL/GenBank/DDBJ databases">
        <title>Sequencing the genomes of 1000 actinobacteria strains.</title>
        <authorList>
            <person name="Klenk H.-P."/>
        </authorList>
    </citation>
    <scope>NUCLEOTIDE SEQUENCE [LARGE SCALE GENOMIC DNA]</scope>
    <source>
        <strain evidence="1 2">DSM 44711</strain>
    </source>
</reference>
<organism evidence="1 2">
    <name type="scientific">Catenuloplanes niger</name>
    <dbReference type="NCBI Taxonomy" id="587534"/>
    <lineage>
        <taxon>Bacteria</taxon>
        <taxon>Bacillati</taxon>
        <taxon>Actinomycetota</taxon>
        <taxon>Actinomycetes</taxon>
        <taxon>Micromonosporales</taxon>
        <taxon>Micromonosporaceae</taxon>
        <taxon>Catenuloplanes</taxon>
    </lineage>
</organism>
<proteinExistence type="predicted"/>
<dbReference type="AlphaFoldDB" id="A0AAE4CY98"/>
<protein>
    <submittedName>
        <fullName evidence="1">Uncharacterized protein</fullName>
    </submittedName>
</protein>
<gene>
    <name evidence="1" type="ORF">J2S44_005854</name>
</gene>